<keyword evidence="3" id="KW-0804">Transcription</keyword>
<accession>A0A8A2VA56</accession>
<keyword evidence="1" id="KW-0805">Transcription regulation</keyword>
<dbReference type="PRINTS" id="PR00033">
    <property type="entry name" value="HTHASNC"/>
</dbReference>
<keyword evidence="6" id="KW-1185">Reference proteome</keyword>
<evidence type="ECO:0000259" key="4">
    <source>
        <dbReference type="PROSITE" id="PS50956"/>
    </source>
</evidence>
<name>A0A8A2VA56_9EURY</name>
<evidence type="ECO:0000313" key="5">
    <source>
        <dbReference type="EMBL" id="QSW98919.1"/>
    </source>
</evidence>
<evidence type="ECO:0000256" key="1">
    <source>
        <dbReference type="ARBA" id="ARBA00023015"/>
    </source>
</evidence>
<dbReference type="RefSeq" id="WP_207288527.1">
    <property type="nucleotide sequence ID" value="NZ_CP071462.1"/>
</dbReference>
<dbReference type="KEGG" id="hakz:J0X25_16270"/>
<dbReference type="GO" id="GO:0043565">
    <property type="term" value="F:sequence-specific DNA binding"/>
    <property type="evidence" value="ECO:0007669"/>
    <property type="project" value="InterPro"/>
</dbReference>
<dbReference type="GeneID" id="63188893"/>
<dbReference type="GO" id="GO:0043200">
    <property type="term" value="P:response to amino acid"/>
    <property type="evidence" value="ECO:0007669"/>
    <property type="project" value="TreeGrafter"/>
</dbReference>
<dbReference type="PANTHER" id="PTHR30154">
    <property type="entry name" value="LEUCINE-RESPONSIVE REGULATORY PROTEIN"/>
    <property type="match status" value="1"/>
</dbReference>
<dbReference type="Gene3D" id="1.10.10.10">
    <property type="entry name" value="Winged helix-like DNA-binding domain superfamily/Winged helix DNA-binding domain"/>
    <property type="match status" value="1"/>
</dbReference>
<dbReference type="PROSITE" id="PS50956">
    <property type="entry name" value="HTH_ASNC_2"/>
    <property type="match status" value="1"/>
</dbReference>
<dbReference type="AlphaFoldDB" id="A0A8A2VA56"/>
<dbReference type="InterPro" id="IPR036388">
    <property type="entry name" value="WH-like_DNA-bd_sf"/>
</dbReference>
<dbReference type="SMART" id="SM00344">
    <property type="entry name" value="HTH_ASNC"/>
    <property type="match status" value="1"/>
</dbReference>
<dbReference type="GO" id="GO:0005829">
    <property type="term" value="C:cytosol"/>
    <property type="evidence" value="ECO:0007669"/>
    <property type="project" value="TreeGrafter"/>
</dbReference>
<dbReference type="InterPro" id="IPR019888">
    <property type="entry name" value="Tscrpt_reg_AsnC-like"/>
</dbReference>
<dbReference type="InterPro" id="IPR036390">
    <property type="entry name" value="WH_DNA-bd_sf"/>
</dbReference>
<keyword evidence="2" id="KW-0238">DNA-binding</keyword>
<reference evidence="5 6" key="1">
    <citation type="submission" date="2021-03" db="EMBL/GenBank/DDBJ databases">
        <title>Haloterrigena longa sp. nov. and Haloterrigena limicola sp. nov., extremely halophilic archaea isolated from a salt lake.</title>
        <authorList>
            <person name="Henglin C."/>
        </authorList>
    </citation>
    <scope>NUCLEOTIDE SEQUENCE [LARGE SCALE GENOMIC DNA]</scope>
    <source>
        <strain evidence="5 6">KZCA68</strain>
    </source>
</reference>
<dbReference type="SUPFAM" id="SSF46785">
    <property type="entry name" value="Winged helix' DNA-binding domain"/>
    <property type="match status" value="1"/>
</dbReference>
<feature type="domain" description="HTH asnC-type" evidence="4">
    <location>
        <begin position="15"/>
        <end position="54"/>
    </location>
</feature>
<evidence type="ECO:0000313" key="6">
    <source>
        <dbReference type="Proteomes" id="UP000663203"/>
    </source>
</evidence>
<dbReference type="Pfam" id="PF13412">
    <property type="entry name" value="HTH_24"/>
    <property type="match status" value="1"/>
</dbReference>
<protein>
    <submittedName>
        <fullName evidence="5">Winged helix-turn-helix transcriptional regulator</fullName>
    </submittedName>
</protein>
<gene>
    <name evidence="5" type="ORF">J0X25_16270</name>
</gene>
<organism evidence="5 6">
    <name type="scientific">Haloterrigena alkaliphila</name>
    <dbReference type="NCBI Taxonomy" id="2816475"/>
    <lineage>
        <taxon>Archaea</taxon>
        <taxon>Methanobacteriati</taxon>
        <taxon>Methanobacteriota</taxon>
        <taxon>Stenosarchaea group</taxon>
        <taxon>Halobacteria</taxon>
        <taxon>Halobacteriales</taxon>
        <taxon>Natrialbaceae</taxon>
        <taxon>Haloterrigena</taxon>
    </lineage>
</organism>
<sequence length="149" mass="16773">MEPGETWVRTNSTIIGEQIGVAASTVRNRINKMEDAGIIRGYHPEIDYDEAGYPLHYLFMCYASTDERTDLVEHVLETVPGVVRINELFDAEINVVVEVIAADAETLDATNEQLKACGLEVKRGEIYKTTHVQPYDHFGTDLEEQLESK</sequence>
<dbReference type="Proteomes" id="UP000663203">
    <property type="component" value="Chromosome"/>
</dbReference>
<proteinExistence type="predicted"/>
<evidence type="ECO:0000256" key="3">
    <source>
        <dbReference type="ARBA" id="ARBA00023163"/>
    </source>
</evidence>
<dbReference type="EMBL" id="CP071462">
    <property type="protein sequence ID" value="QSW98919.1"/>
    <property type="molecule type" value="Genomic_DNA"/>
</dbReference>
<evidence type="ECO:0000256" key="2">
    <source>
        <dbReference type="ARBA" id="ARBA00023125"/>
    </source>
</evidence>
<dbReference type="PANTHER" id="PTHR30154:SF34">
    <property type="entry name" value="TRANSCRIPTIONAL REGULATOR AZLB"/>
    <property type="match status" value="1"/>
</dbReference>
<dbReference type="InterPro" id="IPR000485">
    <property type="entry name" value="AsnC-type_HTH_dom"/>
</dbReference>